<protein>
    <recommendedName>
        <fullName evidence="5">NAD-dependent epimerase/dehydratase domain-containing protein</fullName>
    </recommendedName>
</protein>
<dbReference type="PANTHER" id="PTHR43008:SF7">
    <property type="entry name" value="SHORT CHAIN DEHYDROGENASE_REDUCTASE (AFU_ORTHOLOGUE AFUA_2G00830)"/>
    <property type="match status" value="1"/>
</dbReference>
<dbReference type="GO" id="GO:0050664">
    <property type="term" value="F:oxidoreductase activity, acting on NAD(P)H, oxygen as acceptor"/>
    <property type="evidence" value="ECO:0007669"/>
    <property type="project" value="TreeGrafter"/>
</dbReference>
<evidence type="ECO:0000313" key="4">
    <source>
        <dbReference type="Proteomes" id="UP000327013"/>
    </source>
</evidence>
<sequence>MRTLTLSGLIRSMFITADKNITLSSNDQEKFPDCQARWHGRSLDMCSDEQESLLAGPTPHTSLQHSSKYEHFESPPRFTTTRISSKSLRCQSNRSLPSTMSAQHVFAANNVALITGGASGIGLAIARLCASHGMRLALVDSNADNLAAAGTEFGDKAHTYGSDVSLPEAWTAIKADVTKRFGSVDLLVLNAARSLQGGWADGAYFRQTLETNLFGVVNGLNAFVPLLQARPADKPSAVVLTGSKQGITNPPGNPAYNISKAAVKTMAEQLAYELRGSPTSVHLLVPGWTFTGMTAQGATGAAKQVQKEKPAGAWTAEQVAQRLEAQVKKRHDGFWCICPDNDIDEATDKKRILWSAGDAVYDRPPLSRWRDEYKDEAAKWMAEQKF</sequence>
<comment type="similarity">
    <text evidence="1">Belongs to the short-chain dehydrogenases/reductases (SDR) family.</text>
</comment>
<name>A0A5N6KWX2_9ROSI</name>
<dbReference type="PANTHER" id="PTHR43008">
    <property type="entry name" value="BENZIL REDUCTASE"/>
    <property type="match status" value="1"/>
</dbReference>
<dbReference type="Pfam" id="PF00106">
    <property type="entry name" value="adh_short"/>
    <property type="match status" value="1"/>
</dbReference>
<dbReference type="SUPFAM" id="SSF51735">
    <property type="entry name" value="NAD(P)-binding Rossmann-fold domains"/>
    <property type="match status" value="1"/>
</dbReference>
<evidence type="ECO:0000256" key="2">
    <source>
        <dbReference type="ARBA" id="ARBA00023002"/>
    </source>
</evidence>
<evidence type="ECO:0008006" key="5">
    <source>
        <dbReference type="Google" id="ProtNLM"/>
    </source>
</evidence>
<dbReference type="InterPro" id="IPR002347">
    <property type="entry name" value="SDR_fam"/>
</dbReference>
<dbReference type="PRINTS" id="PR00081">
    <property type="entry name" value="GDHRDH"/>
</dbReference>
<accession>A0A5N6KWX2</accession>
<dbReference type="InterPro" id="IPR020904">
    <property type="entry name" value="Sc_DH/Rdtase_CS"/>
</dbReference>
<gene>
    <name evidence="3" type="ORF">FH972_023250</name>
</gene>
<dbReference type="Gene3D" id="3.40.50.720">
    <property type="entry name" value="NAD(P)-binding Rossmann-like Domain"/>
    <property type="match status" value="1"/>
</dbReference>
<dbReference type="EMBL" id="VIBQ01000013">
    <property type="protein sequence ID" value="KAB8346205.1"/>
    <property type="molecule type" value="Genomic_DNA"/>
</dbReference>
<keyword evidence="2" id="KW-0560">Oxidoreductase</keyword>
<dbReference type="PROSITE" id="PS00061">
    <property type="entry name" value="ADH_SHORT"/>
    <property type="match status" value="1"/>
</dbReference>
<evidence type="ECO:0000256" key="1">
    <source>
        <dbReference type="ARBA" id="ARBA00006484"/>
    </source>
</evidence>
<dbReference type="CDD" id="cd05233">
    <property type="entry name" value="SDR_c"/>
    <property type="match status" value="1"/>
</dbReference>
<proteinExistence type="inferred from homology"/>
<reference evidence="3 4" key="1">
    <citation type="submission" date="2019-06" db="EMBL/GenBank/DDBJ databases">
        <title>A chromosomal-level reference genome of Carpinus fangiana (Coryloideae, Betulaceae).</title>
        <authorList>
            <person name="Yang X."/>
            <person name="Wang Z."/>
            <person name="Zhang L."/>
            <person name="Hao G."/>
            <person name="Liu J."/>
            <person name="Yang Y."/>
        </authorList>
    </citation>
    <scope>NUCLEOTIDE SEQUENCE [LARGE SCALE GENOMIC DNA]</scope>
    <source>
        <strain evidence="3">Cfa_2016G</strain>
        <tissue evidence="3">Leaf</tissue>
    </source>
</reference>
<keyword evidence="4" id="KW-1185">Reference proteome</keyword>
<dbReference type="AlphaFoldDB" id="A0A5N6KWX2"/>
<dbReference type="InterPro" id="IPR036291">
    <property type="entry name" value="NAD(P)-bd_dom_sf"/>
</dbReference>
<dbReference type="OrthoDB" id="1933717at2759"/>
<dbReference type="Proteomes" id="UP000327013">
    <property type="component" value="Unassembled WGS sequence"/>
</dbReference>
<comment type="caution">
    <text evidence="3">The sequence shown here is derived from an EMBL/GenBank/DDBJ whole genome shotgun (WGS) entry which is preliminary data.</text>
</comment>
<evidence type="ECO:0000313" key="3">
    <source>
        <dbReference type="EMBL" id="KAB8346205.1"/>
    </source>
</evidence>
<organism evidence="3 4">
    <name type="scientific">Carpinus fangiana</name>
    <dbReference type="NCBI Taxonomy" id="176857"/>
    <lineage>
        <taxon>Eukaryota</taxon>
        <taxon>Viridiplantae</taxon>
        <taxon>Streptophyta</taxon>
        <taxon>Embryophyta</taxon>
        <taxon>Tracheophyta</taxon>
        <taxon>Spermatophyta</taxon>
        <taxon>Magnoliopsida</taxon>
        <taxon>eudicotyledons</taxon>
        <taxon>Gunneridae</taxon>
        <taxon>Pentapetalae</taxon>
        <taxon>rosids</taxon>
        <taxon>fabids</taxon>
        <taxon>Fagales</taxon>
        <taxon>Betulaceae</taxon>
        <taxon>Carpinus</taxon>
    </lineage>
</organism>
<dbReference type="GO" id="GO:0016616">
    <property type="term" value="F:oxidoreductase activity, acting on the CH-OH group of donors, NAD or NADP as acceptor"/>
    <property type="evidence" value="ECO:0007669"/>
    <property type="project" value="UniProtKB-ARBA"/>
</dbReference>